<reference evidence="2" key="2">
    <citation type="journal article" date="2018" name="Nat. Commun.">
        <title>Extreme sensitivity to ultraviolet light in the fungal pathogen causing white-nose syndrome of bats.</title>
        <authorList>
            <person name="Palmer J.M."/>
            <person name="Drees K.P."/>
            <person name="Foster J.T."/>
            <person name="Lindner D.L."/>
        </authorList>
    </citation>
    <scope>NUCLEOTIDE SEQUENCE [LARGE SCALE GENOMIC DNA]</scope>
    <source>
        <strain evidence="2">UAMH 10579</strain>
    </source>
</reference>
<evidence type="ECO:0008006" key="3">
    <source>
        <dbReference type="Google" id="ProtNLM"/>
    </source>
</evidence>
<dbReference type="EMBL" id="KV460257">
    <property type="protein sequence ID" value="OBT93165.1"/>
    <property type="molecule type" value="Genomic_DNA"/>
</dbReference>
<accession>A0A1B8GBE3</accession>
<protein>
    <recommendedName>
        <fullName evidence="3">BTB domain-containing protein</fullName>
    </recommendedName>
</protein>
<dbReference type="RefSeq" id="XP_018126898.1">
    <property type="nucleotide sequence ID" value="XM_018278651.1"/>
</dbReference>
<proteinExistence type="predicted"/>
<dbReference type="InterPro" id="IPR011333">
    <property type="entry name" value="SKP1/BTB/POZ_sf"/>
</dbReference>
<dbReference type="Gene3D" id="3.30.710.10">
    <property type="entry name" value="Potassium Channel Kv1.1, Chain A"/>
    <property type="match status" value="1"/>
</dbReference>
<evidence type="ECO:0000313" key="2">
    <source>
        <dbReference type="Proteomes" id="UP000091956"/>
    </source>
</evidence>
<organism evidence="1 2">
    <name type="scientific">Pseudogymnoascus verrucosus</name>
    <dbReference type="NCBI Taxonomy" id="342668"/>
    <lineage>
        <taxon>Eukaryota</taxon>
        <taxon>Fungi</taxon>
        <taxon>Dikarya</taxon>
        <taxon>Ascomycota</taxon>
        <taxon>Pezizomycotina</taxon>
        <taxon>Leotiomycetes</taxon>
        <taxon>Thelebolales</taxon>
        <taxon>Thelebolaceae</taxon>
        <taxon>Pseudogymnoascus</taxon>
    </lineage>
</organism>
<dbReference type="GeneID" id="28842622"/>
<dbReference type="STRING" id="342668.A0A1B8GBE3"/>
<dbReference type="Proteomes" id="UP000091956">
    <property type="component" value="Unassembled WGS sequence"/>
</dbReference>
<dbReference type="SUPFAM" id="SSF54695">
    <property type="entry name" value="POZ domain"/>
    <property type="match status" value="1"/>
</dbReference>
<gene>
    <name evidence="1" type="ORF">VE01_09236</name>
</gene>
<reference evidence="1 2" key="1">
    <citation type="submission" date="2016-03" db="EMBL/GenBank/DDBJ databases">
        <title>Comparative genomics of Pseudogymnoascus destructans, the fungus causing white-nose syndrome of bats.</title>
        <authorList>
            <person name="Palmer J.M."/>
            <person name="Drees K.P."/>
            <person name="Foster J.T."/>
            <person name="Lindner D.L."/>
        </authorList>
    </citation>
    <scope>NUCLEOTIDE SEQUENCE [LARGE SCALE GENOMIC DNA]</scope>
    <source>
        <strain evidence="1 2">UAMH 10579</strain>
    </source>
</reference>
<sequence length="172" mass="20051">MQSDRITILVGPTEKSFSIPEALLMQYSPPLGRMCQSEFKESQTWIIKLLEVKISTFEDFFIWIHVLEPSVNVESLESVLDLAIFAELYIICHLKNQTSDILRAGFFNGRWELKPRDVSTVYNNVPSRSIIRDLCSVSLSLIRRHTDPLKWKKVFEKHAELGWDYFREVQTA</sequence>
<dbReference type="AlphaFoldDB" id="A0A1B8GBE3"/>
<name>A0A1B8GBE3_9PEZI</name>
<evidence type="ECO:0000313" key="1">
    <source>
        <dbReference type="EMBL" id="OBT93165.1"/>
    </source>
</evidence>
<dbReference type="OrthoDB" id="194443at2759"/>
<keyword evidence="2" id="KW-1185">Reference proteome</keyword>